<dbReference type="Gene3D" id="3.40.50.10330">
    <property type="entry name" value="Probable inorganic polyphosphate/atp-NAD kinase, domain 1"/>
    <property type="match status" value="1"/>
</dbReference>
<dbReference type="InterPro" id="IPR001206">
    <property type="entry name" value="Diacylglycerol_kinase_cat_dom"/>
</dbReference>
<dbReference type="GO" id="GO:0016301">
    <property type="term" value="F:kinase activity"/>
    <property type="evidence" value="ECO:0007669"/>
    <property type="project" value="InterPro"/>
</dbReference>
<sequence length="326" mass="35370">MPDHFALIYNPRSRRNLKIDRQYQEVVRAMPSGMCHAPRSHAELRRVIENLARVPPACIVVDGGDGTVGSVLSALHASSWPHEYWPSLAVLPSGNTNLIAADVGFGMRGPEALRLVRDRLASGQAGAKLCRRRPLVVSRMGHEGEDILGFFGGLGAFARGIEIAHKPGVLEHWSHDMAVLVTLLISFAQLISPAQRRSWLAGVTAGITADGHAMPGAEHFLLLCTSLQRLPYGAWPFWNAAGEADRGLSYLDVAAMPKRLFPAAWNLLRGHVPQWLKQSGSYASGRADRLVLQTRQAFVLDGEVLSPGTDGRITIAAGPMVSFLQA</sequence>
<protein>
    <recommendedName>
        <fullName evidence="1">DAGKc domain-containing protein</fullName>
    </recommendedName>
</protein>
<gene>
    <name evidence="2" type="ORF">J2D77_11715</name>
</gene>
<evidence type="ECO:0000313" key="3">
    <source>
        <dbReference type="Proteomes" id="UP000664073"/>
    </source>
</evidence>
<name>A0A939KMZ2_9PROT</name>
<keyword evidence="3" id="KW-1185">Reference proteome</keyword>
<organism evidence="2 3">
    <name type="scientific">Acetobacter garciniae</name>
    <dbReference type="NCBI Taxonomy" id="2817435"/>
    <lineage>
        <taxon>Bacteria</taxon>
        <taxon>Pseudomonadati</taxon>
        <taxon>Pseudomonadota</taxon>
        <taxon>Alphaproteobacteria</taxon>
        <taxon>Acetobacterales</taxon>
        <taxon>Acetobacteraceae</taxon>
        <taxon>Acetobacter</taxon>
    </lineage>
</organism>
<evidence type="ECO:0000313" key="2">
    <source>
        <dbReference type="EMBL" id="MBO1325823.1"/>
    </source>
</evidence>
<dbReference type="AlphaFoldDB" id="A0A939KMZ2"/>
<dbReference type="EMBL" id="JAFVMH010000006">
    <property type="protein sequence ID" value="MBO1325823.1"/>
    <property type="molecule type" value="Genomic_DNA"/>
</dbReference>
<comment type="caution">
    <text evidence="2">The sequence shown here is derived from an EMBL/GenBank/DDBJ whole genome shotgun (WGS) entry which is preliminary data.</text>
</comment>
<reference evidence="2" key="1">
    <citation type="submission" date="2021-03" db="EMBL/GenBank/DDBJ databases">
        <title>The complete genome sequence of Acetobacter sp. TBRC 12339.</title>
        <authorList>
            <person name="Charoenyingcharoen P."/>
            <person name="Yukphan P."/>
        </authorList>
    </citation>
    <scope>NUCLEOTIDE SEQUENCE</scope>
    <source>
        <strain evidence="2">TBRC 12339</strain>
    </source>
</reference>
<dbReference type="Proteomes" id="UP000664073">
    <property type="component" value="Unassembled WGS sequence"/>
</dbReference>
<dbReference type="PROSITE" id="PS50146">
    <property type="entry name" value="DAGK"/>
    <property type="match status" value="1"/>
</dbReference>
<dbReference type="InterPro" id="IPR017438">
    <property type="entry name" value="ATP-NAD_kinase_N"/>
</dbReference>
<dbReference type="Pfam" id="PF00781">
    <property type="entry name" value="DAGK_cat"/>
    <property type="match status" value="1"/>
</dbReference>
<dbReference type="RefSeq" id="WP_207846476.1">
    <property type="nucleotide sequence ID" value="NZ_JAFVMH010000006.1"/>
</dbReference>
<proteinExistence type="predicted"/>
<accession>A0A939KMZ2</accession>
<feature type="domain" description="DAGKc" evidence="1">
    <location>
        <begin position="1"/>
        <end position="144"/>
    </location>
</feature>
<dbReference type="InterPro" id="IPR016064">
    <property type="entry name" value="NAD/diacylglycerol_kinase_sf"/>
</dbReference>
<evidence type="ECO:0000259" key="1">
    <source>
        <dbReference type="PROSITE" id="PS50146"/>
    </source>
</evidence>
<dbReference type="SUPFAM" id="SSF111331">
    <property type="entry name" value="NAD kinase/diacylglycerol kinase-like"/>
    <property type="match status" value="1"/>
</dbReference>